<proteinExistence type="predicted"/>
<sequence length="207" mass="24026">MDFDNIELDDLIEWLEIGDPKNVPPKIASYMLMLEKIWGLYKRMFEFPNIESIINHLIVVDHLQRFQAKKLVTDALTYFAAENQLSKKTWKELIADKMLKSFTAAIRVAKSSRDFKDAAIILKEMANVLDLDKEEIGEMEEDIMKQIQILTTDIKMFGEEPIDRRELASFIDSLPDVPEKVKAAAKEEVDKFPLKFLNYENNPRNGI</sequence>
<name>A0AAD0YNC5_CHRNA</name>
<dbReference type="EMBL" id="CP033923">
    <property type="protein sequence ID" value="AZA93052.1"/>
    <property type="molecule type" value="Genomic_DNA"/>
</dbReference>
<reference evidence="1 2" key="1">
    <citation type="submission" date="2018-11" db="EMBL/GenBank/DDBJ databases">
        <title>Proposal to divide the Flavobacteriaceae and reorganize its genera based on Amino Acid Identity values calculated from whole genome sequences.</title>
        <authorList>
            <person name="Nicholson A.C."/>
            <person name="Gulvik C.A."/>
            <person name="Whitney A.M."/>
            <person name="Humrighouse B.W."/>
            <person name="Bell M."/>
            <person name="Holmes B."/>
            <person name="Steigerwalt A.G."/>
            <person name="Villarma A."/>
            <person name="Sheth M."/>
            <person name="Batra D."/>
            <person name="Pryor J."/>
            <person name="Bernardet J.-F."/>
            <person name="Hugo C."/>
            <person name="Kampfer P."/>
            <person name="Newman J."/>
            <person name="McQuiston J.R."/>
        </authorList>
    </citation>
    <scope>NUCLEOTIDE SEQUENCE [LARGE SCALE GENOMIC DNA]</scope>
    <source>
        <strain evidence="1 2">G0041</strain>
    </source>
</reference>
<dbReference type="AlphaFoldDB" id="A0AAD0YNC5"/>
<keyword evidence="2" id="KW-1185">Reference proteome</keyword>
<organism evidence="1 2">
    <name type="scientific">Chryseobacterium nakagawai</name>
    <dbReference type="NCBI Taxonomy" id="1241982"/>
    <lineage>
        <taxon>Bacteria</taxon>
        <taxon>Pseudomonadati</taxon>
        <taxon>Bacteroidota</taxon>
        <taxon>Flavobacteriia</taxon>
        <taxon>Flavobacteriales</taxon>
        <taxon>Weeksellaceae</taxon>
        <taxon>Chryseobacterium group</taxon>
        <taxon>Chryseobacterium</taxon>
    </lineage>
</organism>
<accession>A0AAD0YNC5</accession>
<gene>
    <name evidence="1" type="ORF">EG343_21830</name>
</gene>
<dbReference type="RefSeq" id="WP_123859737.1">
    <property type="nucleotide sequence ID" value="NZ_CP033923.1"/>
</dbReference>
<dbReference type="Proteomes" id="UP000278288">
    <property type="component" value="Chromosome"/>
</dbReference>
<dbReference type="KEGG" id="cnk:EG343_21830"/>
<evidence type="ECO:0000313" key="2">
    <source>
        <dbReference type="Proteomes" id="UP000278288"/>
    </source>
</evidence>
<protein>
    <submittedName>
        <fullName evidence="1">Uncharacterized protein</fullName>
    </submittedName>
</protein>
<evidence type="ECO:0000313" key="1">
    <source>
        <dbReference type="EMBL" id="AZA93052.1"/>
    </source>
</evidence>